<feature type="region of interest" description="Disordered" evidence="1">
    <location>
        <begin position="315"/>
        <end position="385"/>
    </location>
</feature>
<dbReference type="InterPro" id="IPR011989">
    <property type="entry name" value="ARM-like"/>
</dbReference>
<evidence type="ECO:0000256" key="1">
    <source>
        <dbReference type="SAM" id="MobiDB-lite"/>
    </source>
</evidence>
<comment type="caution">
    <text evidence="3">The sequence shown here is derived from an EMBL/GenBank/DDBJ whole genome shotgun (WGS) entry which is preliminary data.</text>
</comment>
<sequence length="385" mass="40401" precursor="true">MRRLLAAVLPALLFAASLCPAQDIPGVSTAATSAASATSAYPIAPVPSAAGGGFFSEICSCLEAKHASCCNSAFGHFLHDSFAPVTMMTGGLLPPPCNSVYNQVQQGIANGVGPNGQPVSPAQAAAAKIAADQAQVPARVAAVKELACVDWHWYPEAEAALISSLRSDRSECVRFQAAIAFAQARTITKAACEALRICAEGSDKDGNPSENSPRVRMMAVEALAHCCDCGQLFERPEQNYDRPEFPEGALPVGKTALSPYYQRAAQCSTDELLAAARQTIASFRSVEPPQQGPTAASRGPRTLMALWRQSAVEPIPAGAQPPVPTPAEAFAENPSFDPPVYVAEQPTGPQLAPSRQMLQPANANPVRYNAPPRTSLGPGQSVLQR</sequence>
<evidence type="ECO:0000256" key="2">
    <source>
        <dbReference type="SAM" id="SignalP"/>
    </source>
</evidence>
<feature type="chain" id="PRO_5022806931" description="HEAT repeat protein" evidence="2">
    <location>
        <begin position="22"/>
        <end position="385"/>
    </location>
</feature>
<dbReference type="RefSeq" id="WP_186767390.1">
    <property type="nucleotide sequence ID" value="NZ_SJPF01000001.1"/>
</dbReference>
<evidence type="ECO:0000313" key="4">
    <source>
        <dbReference type="Proteomes" id="UP000318878"/>
    </source>
</evidence>
<proteinExistence type="predicted"/>
<gene>
    <name evidence="3" type="ORF">Enr8_04620</name>
</gene>
<evidence type="ECO:0000313" key="3">
    <source>
        <dbReference type="EMBL" id="TWT38768.1"/>
    </source>
</evidence>
<dbReference type="AlphaFoldDB" id="A0A5C5VJJ3"/>
<keyword evidence="4" id="KW-1185">Reference proteome</keyword>
<dbReference type="SUPFAM" id="SSF48371">
    <property type="entry name" value="ARM repeat"/>
    <property type="match status" value="1"/>
</dbReference>
<dbReference type="Gene3D" id="1.25.10.10">
    <property type="entry name" value="Leucine-rich Repeat Variant"/>
    <property type="match status" value="1"/>
</dbReference>
<evidence type="ECO:0008006" key="5">
    <source>
        <dbReference type="Google" id="ProtNLM"/>
    </source>
</evidence>
<organism evidence="3 4">
    <name type="scientific">Blastopirellula retiformator</name>
    <dbReference type="NCBI Taxonomy" id="2527970"/>
    <lineage>
        <taxon>Bacteria</taxon>
        <taxon>Pseudomonadati</taxon>
        <taxon>Planctomycetota</taxon>
        <taxon>Planctomycetia</taxon>
        <taxon>Pirellulales</taxon>
        <taxon>Pirellulaceae</taxon>
        <taxon>Blastopirellula</taxon>
    </lineage>
</organism>
<reference evidence="3 4" key="1">
    <citation type="submission" date="2019-02" db="EMBL/GenBank/DDBJ databases">
        <title>Deep-cultivation of Planctomycetes and their phenomic and genomic characterization uncovers novel biology.</title>
        <authorList>
            <person name="Wiegand S."/>
            <person name="Jogler M."/>
            <person name="Boedeker C."/>
            <person name="Pinto D."/>
            <person name="Vollmers J."/>
            <person name="Rivas-Marin E."/>
            <person name="Kohn T."/>
            <person name="Peeters S.H."/>
            <person name="Heuer A."/>
            <person name="Rast P."/>
            <person name="Oberbeckmann S."/>
            <person name="Bunk B."/>
            <person name="Jeske O."/>
            <person name="Meyerdierks A."/>
            <person name="Storesund J.E."/>
            <person name="Kallscheuer N."/>
            <person name="Luecker S."/>
            <person name="Lage O.M."/>
            <person name="Pohl T."/>
            <person name="Merkel B.J."/>
            <person name="Hornburger P."/>
            <person name="Mueller R.-W."/>
            <person name="Bruemmer F."/>
            <person name="Labrenz M."/>
            <person name="Spormann A.M."/>
            <person name="Op Den Camp H."/>
            <person name="Overmann J."/>
            <person name="Amann R."/>
            <person name="Jetten M.S.M."/>
            <person name="Mascher T."/>
            <person name="Medema M.H."/>
            <person name="Devos D.P."/>
            <person name="Kaster A.-K."/>
            <person name="Ovreas L."/>
            <person name="Rohde M."/>
            <person name="Galperin M.Y."/>
            <person name="Jogler C."/>
        </authorList>
    </citation>
    <scope>NUCLEOTIDE SEQUENCE [LARGE SCALE GENOMIC DNA]</scope>
    <source>
        <strain evidence="3 4">Enr8</strain>
    </source>
</reference>
<protein>
    <recommendedName>
        <fullName evidence="5">HEAT repeat protein</fullName>
    </recommendedName>
</protein>
<dbReference type="InterPro" id="IPR016024">
    <property type="entry name" value="ARM-type_fold"/>
</dbReference>
<name>A0A5C5VJJ3_9BACT</name>
<dbReference type="EMBL" id="SJPF01000001">
    <property type="protein sequence ID" value="TWT38768.1"/>
    <property type="molecule type" value="Genomic_DNA"/>
</dbReference>
<accession>A0A5C5VJJ3</accession>
<feature type="signal peptide" evidence="2">
    <location>
        <begin position="1"/>
        <end position="21"/>
    </location>
</feature>
<dbReference type="Proteomes" id="UP000318878">
    <property type="component" value="Unassembled WGS sequence"/>
</dbReference>
<keyword evidence="2" id="KW-0732">Signal</keyword>